<dbReference type="VEuPathDB" id="FungiDB:CJJ09_003200"/>
<feature type="domain" description="PHP" evidence="9">
    <location>
        <begin position="4"/>
        <end position="225"/>
    </location>
</feature>
<dbReference type="InterPro" id="IPR004013">
    <property type="entry name" value="PHP_dom"/>
</dbReference>
<dbReference type="STRING" id="498019.A0A2H0ZWH5"/>
<dbReference type="GO" id="GO:0004401">
    <property type="term" value="F:histidinol-phosphatase activity"/>
    <property type="evidence" value="ECO:0007669"/>
    <property type="project" value="UniProtKB-UniRule"/>
</dbReference>
<comment type="catalytic activity">
    <reaction evidence="7 8">
        <text>L-histidinol phosphate + H2O = L-histidinol + phosphate</text>
        <dbReference type="Rhea" id="RHEA:14465"/>
        <dbReference type="ChEBI" id="CHEBI:15377"/>
        <dbReference type="ChEBI" id="CHEBI:43474"/>
        <dbReference type="ChEBI" id="CHEBI:57699"/>
        <dbReference type="ChEBI" id="CHEBI:57980"/>
        <dbReference type="EC" id="3.1.3.15"/>
    </reaction>
</comment>
<reference evidence="10 12" key="3">
    <citation type="journal article" date="2018" name="Nat. Commun.">
        <title>Genomic insights into multidrug-resistance, mating and virulence in Candida auris and related emerging species.</title>
        <authorList>
            <person name="Munoz J.F."/>
            <person name="Gade L."/>
            <person name="Chow N.A."/>
            <person name="Loparev V.N."/>
            <person name="Juieng P."/>
            <person name="Berkow E.L."/>
            <person name="Farrer R.A."/>
            <person name="Litvintseva A.P."/>
            <person name="Cuomo C.A."/>
        </authorList>
    </citation>
    <scope>GENOME REANNOTATION</scope>
    <source>
        <strain evidence="10 12">B8441</strain>
    </source>
</reference>
<dbReference type="UniPathway" id="UPA00031">
    <property type="reaction ID" value="UER00013"/>
</dbReference>
<dbReference type="PANTHER" id="PTHR21039:SF0">
    <property type="entry name" value="HISTIDINOL-PHOSPHATASE"/>
    <property type="match status" value="1"/>
</dbReference>
<evidence type="ECO:0000256" key="7">
    <source>
        <dbReference type="ARBA" id="ARBA00049158"/>
    </source>
</evidence>
<dbReference type="VEuPathDB" id="FungiDB:B9J08_002114"/>
<evidence type="ECO:0000256" key="1">
    <source>
        <dbReference type="ARBA" id="ARBA00004970"/>
    </source>
</evidence>
<keyword evidence="12" id="KW-1185">Reference proteome</keyword>
<evidence type="ECO:0000256" key="6">
    <source>
        <dbReference type="ARBA" id="ARBA00023102"/>
    </source>
</evidence>
<evidence type="ECO:0000256" key="5">
    <source>
        <dbReference type="ARBA" id="ARBA00022801"/>
    </source>
</evidence>
<keyword evidence="5 8" id="KW-0378">Hydrolase</keyword>
<comment type="caution">
    <text evidence="11">The sequence shown here is derived from an EMBL/GenBank/DDBJ whole genome shotgun (WGS) entry which is preliminary data.</text>
</comment>
<dbReference type="InterPro" id="IPR010140">
    <property type="entry name" value="Histidinol_P_phosphatase_HisJ"/>
</dbReference>
<reference evidence="11" key="2">
    <citation type="submission" date="2017-11" db="EMBL/GenBank/DDBJ databases">
        <title>Candida auris genome assembly and annotation.</title>
        <authorList>
            <person name="Munoz J.F."/>
            <person name="Gade L.G."/>
            <person name="Chow N.A."/>
            <person name="Litvintseva A.P."/>
            <person name="Loparev V.N."/>
            <person name="Cuomo C.A."/>
        </authorList>
    </citation>
    <scope>NUCLEOTIDE SEQUENCE</scope>
    <source>
        <strain evidence="11">B8441</strain>
    </source>
</reference>
<dbReference type="VEuPathDB" id="FungiDB:QG37_00367"/>
<dbReference type="InterPro" id="IPR016195">
    <property type="entry name" value="Pol/histidinol_Pase-like"/>
</dbReference>
<dbReference type="EMBL" id="PEKT03000003">
    <property type="protein sequence ID" value="KAK8440090.1"/>
    <property type="molecule type" value="Genomic_DNA"/>
</dbReference>
<evidence type="ECO:0000313" key="12">
    <source>
        <dbReference type="Proteomes" id="UP000230249"/>
    </source>
</evidence>
<evidence type="ECO:0000259" key="9">
    <source>
        <dbReference type="Pfam" id="PF02811"/>
    </source>
</evidence>
<dbReference type="EMBL" id="PEKT02000005">
    <property type="protein sequence ID" value="PIS54965.1"/>
    <property type="molecule type" value="Genomic_DNA"/>
</dbReference>
<organism evidence="11">
    <name type="scientific">Candidozyma auris</name>
    <name type="common">Yeast</name>
    <name type="synonym">Candida auris</name>
    <dbReference type="NCBI Taxonomy" id="498019"/>
    <lineage>
        <taxon>Eukaryota</taxon>
        <taxon>Fungi</taxon>
        <taxon>Dikarya</taxon>
        <taxon>Ascomycota</taxon>
        <taxon>Saccharomycotina</taxon>
        <taxon>Pichiomycetes</taxon>
        <taxon>Metschnikowiaceae</taxon>
        <taxon>Candidozyma</taxon>
    </lineage>
</organism>
<accession>A0A2H0ZWH5</accession>
<keyword evidence="4 8" id="KW-0028">Amino-acid biosynthesis</keyword>
<dbReference type="EC" id="3.1.3.15" evidence="3 8"/>
<dbReference type="Gene3D" id="3.20.20.140">
    <property type="entry name" value="Metal-dependent hydrolases"/>
    <property type="match status" value="1"/>
</dbReference>
<dbReference type="VEuPathDB" id="FungiDB:CJI96_0002787"/>
<sequence>MHSHHSHSGDYVEHASGTLEQMVATAKEKGFVQYCLTEHMPRLQDKYLYPEEIDKGMTIDSLNERFEKYLKHAKEIQERENAGNTIKIIIGLEVEGIDEAHIKMVERYRPHVNMCVGSVHFVKGIPIDFDEQNWRKAREACGGSTRELYKEYYELQYKVLKMLKPEVVGHFDLIRLFRVNDLDETTGKMLSDVNIQNEWPDVWQLIERNVKFAISYGALFELNSAALRKGWDSPYPKSDICLLIKNLAGKFCLSDDSHKYEQIGLNYHKAWEYLKSTIKSDFAYHLDLDIQRKIVVQESDVNVLSKSPFWDQYKIL</sequence>
<evidence type="ECO:0000256" key="3">
    <source>
        <dbReference type="ARBA" id="ARBA00013085"/>
    </source>
</evidence>
<gene>
    <name evidence="11" type="ORF">B9J08_002114</name>
    <name evidence="10" type="ORF">B9J08_03187</name>
</gene>
<dbReference type="NCBIfam" id="TIGR01856">
    <property type="entry name" value="hisJ_fam"/>
    <property type="match status" value="1"/>
</dbReference>
<dbReference type="Pfam" id="PF02811">
    <property type="entry name" value="PHP"/>
    <property type="match status" value="1"/>
</dbReference>
<dbReference type="VEuPathDB" id="FungiDB:CJJ07_002246"/>
<comment type="similarity">
    <text evidence="2 8">Belongs to the PHP hydrolase family. HisK subfamily.</text>
</comment>
<dbReference type="AlphaFoldDB" id="A0A2H0ZWH5"/>
<dbReference type="OMA" id="DYDRPMY"/>
<dbReference type="CDD" id="cd12110">
    <property type="entry name" value="PHP_HisPPase_Hisj_like"/>
    <property type="match status" value="1"/>
</dbReference>
<evidence type="ECO:0000313" key="11">
    <source>
        <dbReference type="EMBL" id="PIS54965.1"/>
    </source>
</evidence>
<comment type="pathway">
    <text evidence="1 8">Amino-acid biosynthesis; L-histidine biosynthesis; L-histidine from 5-phospho-alpha-D-ribose 1-diphosphate: step 8/9.</text>
</comment>
<evidence type="ECO:0000256" key="8">
    <source>
        <dbReference type="RuleBase" id="RU366003"/>
    </source>
</evidence>
<dbReference type="GO" id="GO:0005737">
    <property type="term" value="C:cytoplasm"/>
    <property type="evidence" value="ECO:0007669"/>
    <property type="project" value="TreeGrafter"/>
</dbReference>
<dbReference type="SUPFAM" id="SSF89550">
    <property type="entry name" value="PHP domain-like"/>
    <property type="match status" value="1"/>
</dbReference>
<dbReference type="Proteomes" id="UP000230249">
    <property type="component" value="Unassembled WGS sequence"/>
</dbReference>
<reference evidence="11 12" key="1">
    <citation type="journal article" date="2017" name="Clin. Infect. Dis.">
        <title>Simultaneous emergence of multidrug-resistant Candida auris on 3 continents confirmed by whole-genome sequencing and epidemiological analyses.</title>
        <authorList>
            <person name="Lockhart S.R."/>
            <person name="Etienne K.A."/>
            <person name="Vallabhaneni S."/>
            <person name="Farooqi J."/>
            <person name="Chowdhary A."/>
            <person name="Govender N.P."/>
            <person name="Colombo A.L."/>
            <person name="Calvo B."/>
            <person name="Cuomo C.A."/>
            <person name="Desjardins C.A."/>
            <person name="Berkow E.L."/>
            <person name="Castanheira M."/>
            <person name="Magobo R.E."/>
            <person name="Jabeen K."/>
            <person name="Asghar R.J."/>
            <person name="Meis J.F."/>
            <person name="Jackson B."/>
            <person name="Chiller T."/>
            <person name="Litvintseva A.P."/>
        </authorList>
    </citation>
    <scope>NUCLEOTIDE SEQUENCE [LARGE SCALE GENOMIC DNA]</scope>
    <source>
        <strain evidence="11 12">B8441</strain>
    </source>
</reference>
<dbReference type="VEuPathDB" id="FungiDB:CJI97_002305"/>
<evidence type="ECO:0000313" key="10">
    <source>
        <dbReference type="EMBL" id="KAK8440090.1"/>
    </source>
</evidence>
<proteinExistence type="inferred from homology"/>
<protein>
    <recommendedName>
        <fullName evidence="3 8">Histidinol-phosphatase</fullName>
        <shortName evidence="8">HolPase</shortName>
        <ecNumber evidence="3 8">3.1.3.15</ecNumber>
    </recommendedName>
</protein>
<dbReference type="GO" id="GO:0000105">
    <property type="term" value="P:L-histidine biosynthetic process"/>
    <property type="evidence" value="ECO:0007669"/>
    <property type="project" value="UniProtKB-UniRule"/>
</dbReference>
<keyword evidence="6 8" id="KW-0368">Histidine biosynthesis</keyword>
<name>A0A2H0ZWH5_CANAR</name>
<evidence type="ECO:0000256" key="2">
    <source>
        <dbReference type="ARBA" id="ARBA00009152"/>
    </source>
</evidence>
<reference evidence="10" key="4">
    <citation type="submission" date="2024-03" db="EMBL/GenBank/DDBJ databases">
        <title>Improved genome assembly of Candida auris strain B8441 and annotation of B11205.</title>
        <authorList>
            <person name="Cauldron N.C."/>
            <person name="Shea T."/>
            <person name="Cuomo C.A."/>
        </authorList>
    </citation>
    <scope>NUCLEOTIDE SEQUENCE</scope>
    <source>
        <strain evidence="10">B8441</strain>
    </source>
</reference>
<dbReference type="PANTHER" id="PTHR21039">
    <property type="entry name" value="HISTIDINOL PHOSPHATASE-RELATED"/>
    <property type="match status" value="1"/>
</dbReference>
<evidence type="ECO:0000256" key="4">
    <source>
        <dbReference type="ARBA" id="ARBA00022605"/>
    </source>
</evidence>